<dbReference type="OrthoDB" id="15270at2759"/>
<dbReference type="EC" id="2.3.-.-" evidence="8"/>
<protein>
    <recommendedName>
        <fullName evidence="8">GPI-anchored wall transfer protein</fullName>
        <ecNumber evidence="8">2.3.-.-</ecNumber>
    </recommendedName>
</protein>
<keyword evidence="8" id="KW-0012">Acyltransferase</keyword>
<feature type="transmembrane region" description="Helical" evidence="8">
    <location>
        <begin position="125"/>
        <end position="146"/>
    </location>
</feature>
<feature type="transmembrane region" description="Helical" evidence="8">
    <location>
        <begin position="197"/>
        <end position="215"/>
    </location>
</feature>
<evidence type="ECO:0000256" key="2">
    <source>
        <dbReference type="ARBA" id="ARBA00004687"/>
    </source>
</evidence>
<keyword evidence="7 8" id="KW-0472">Membrane</keyword>
<dbReference type="UniPathway" id="UPA00196"/>
<feature type="transmembrane region" description="Helical" evidence="8">
    <location>
        <begin position="20"/>
        <end position="40"/>
    </location>
</feature>
<dbReference type="GO" id="GO:0032216">
    <property type="term" value="F:glucosaminyl-phosphatidylinositol O-acyltransferase activity"/>
    <property type="evidence" value="ECO:0007669"/>
    <property type="project" value="EnsemblFungi"/>
</dbReference>
<dbReference type="GO" id="GO:0072659">
    <property type="term" value="P:protein localization to plasma membrane"/>
    <property type="evidence" value="ECO:0007669"/>
    <property type="project" value="TreeGrafter"/>
</dbReference>
<dbReference type="Proteomes" id="UP000001640">
    <property type="component" value="Chromosome 1"/>
</dbReference>
<dbReference type="eggNOG" id="KOG0411">
    <property type="taxonomic scope" value="Eukaryota"/>
</dbReference>
<keyword evidence="4 8" id="KW-0337">GPI-anchor biosynthesis</keyword>
<sequence>MSTLKERKEAFVTGLNGGPIPEINIVTSVALTGYFCWNLIQSTGRTIDLNIVLDFALNWIPLLLSLTTYSNDIGLLTLLMVVPCSIVFVVNKLPRLTSNQKGKPNKIPKSSEDVFKLVKQPYITAYRGGMLVVTAIAILAVDFPIFPRRFAKVETWGTSLMDLGVGSFVFSNGIVSSRALLKNTKKKQRLLTRVYEGFRGGATLLIIGLLRLYFVKNLEYQEHVTEYGVHWNFFITLALLPPVLVFIDPLTEWIPRCCIAISISIFYEWVLLKNDDALTFLVLAPRNSFFSANREGIVSFLGYCSIFLWGQNAGFYLLGNLPTLNNFYKPSTTTIKQLQGKKKLKPWDRLTTVSPLGGLLSWTFIFMVVTQLVFAYHPYDVSRRFANLPYVLWVVTYNLGFLSFYCGMDKLFGNNNENHNVPITLEAMNSNGLILFLLANVTTGLVNMNIVTIDSSDLESTLVLLGYCTFLCIISVVLFRNKIFIKL</sequence>
<dbReference type="STRING" id="1064592.G0V7Q3"/>
<dbReference type="RefSeq" id="XP_003673882.1">
    <property type="nucleotide sequence ID" value="XM_003673834.1"/>
</dbReference>
<dbReference type="GO" id="GO:0006506">
    <property type="term" value="P:GPI anchor biosynthetic process"/>
    <property type="evidence" value="ECO:0007669"/>
    <property type="project" value="UniProtKB-UniPathway"/>
</dbReference>
<evidence type="ECO:0000256" key="1">
    <source>
        <dbReference type="ARBA" id="ARBA00004477"/>
    </source>
</evidence>
<keyword evidence="5 8" id="KW-0812">Transmembrane</keyword>
<keyword evidence="6 8" id="KW-1133">Transmembrane helix</keyword>
<comment type="similarity">
    <text evidence="3 8">Belongs to the PIGW family.</text>
</comment>
<accession>G0V7Q3</accession>
<reference evidence="9 10" key="1">
    <citation type="journal article" date="2011" name="Proc. Natl. Acad. Sci. U.S.A.">
        <title>Evolutionary erosion of yeast sex chromosomes by mating-type switching accidents.</title>
        <authorList>
            <person name="Gordon J.L."/>
            <person name="Armisen D."/>
            <person name="Proux-Wera E."/>
            <person name="Oheigeartaigh S.S."/>
            <person name="Byrne K.P."/>
            <person name="Wolfe K.H."/>
        </authorList>
    </citation>
    <scope>NUCLEOTIDE SEQUENCE [LARGE SCALE GENOMIC DNA]</scope>
    <source>
        <strain evidence="10">ATCC 76901 / BCRC 22586 / CBS 4309 / NBRC 1992 / NRRL Y-12630</strain>
    </source>
</reference>
<evidence type="ECO:0000313" key="9">
    <source>
        <dbReference type="EMBL" id="CCC67501.1"/>
    </source>
</evidence>
<dbReference type="InterPro" id="IPR009447">
    <property type="entry name" value="PIGW/GWT1"/>
</dbReference>
<dbReference type="KEGG" id="ncs:NCAS_0A09430"/>
<evidence type="ECO:0000256" key="4">
    <source>
        <dbReference type="ARBA" id="ARBA00022502"/>
    </source>
</evidence>
<feature type="transmembrane region" description="Helical" evidence="8">
    <location>
        <begin position="253"/>
        <end position="272"/>
    </location>
</feature>
<keyword evidence="8" id="KW-0808">Transferase</keyword>
<dbReference type="OMA" id="GLYVMQP"/>
<keyword evidence="10" id="KW-1185">Reference proteome</keyword>
<dbReference type="AlphaFoldDB" id="G0V7Q3"/>
<dbReference type="GO" id="GO:0005789">
    <property type="term" value="C:endoplasmic reticulum membrane"/>
    <property type="evidence" value="ECO:0007669"/>
    <property type="project" value="UniProtKB-SubCell"/>
</dbReference>
<dbReference type="Pfam" id="PF06423">
    <property type="entry name" value="GWT1"/>
    <property type="match status" value="1"/>
</dbReference>
<comment type="function">
    <text evidence="8">A acetyltransferase, which acetylates the inositol ring of phosphatidylinositol during biosynthesis of GPI-anchor.</text>
</comment>
<dbReference type="PANTHER" id="PTHR20661:SF0">
    <property type="entry name" value="PHOSPHATIDYLINOSITOL-GLYCAN BIOSYNTHESIS CLASS W PROTEIN"/>
    <property type="match status" value="1"/>
</dbReference>
<feature type="transmembrane region" description="Helical" evidence="8">
    <location>
        <begin position="462"/>
        <end position="479"/>
    </location>
</feature>
<name>G0V7Q3_NAUCA</name>
<evidence type="ECO:0000256" key="5">
    <source>
        <dbReference type="ARBA" id="ARBA00022692"/>
    </source>
</evidence>
<gene>
    <name evidence="9" type="primary">NCAS0A09430</name>
    <name evidence="9" type="ordered locus">NCAS_0A09430</name>
</gene>
<evidence type="ECO:0000313" key="10">
    <source>
        <dbReference type="Proteomes" id="UP000001640"/>
    </source>
</evidence>
<evidence type="ECO:0000256" key="7">
    <source>
        <dbReference type="ARBA" id="ARBA00023136"/>
    </source>
</evidence>
<evidence type="ECO:0000256" key="8">
    <source>
        <dbReference type="RuleBase" id="RU280819"/>
    </source>
</evidence>
<dbReference type="EMBL" id="HE576752">
    <property type="protein sequence ID" value="CCC67501.1"/>
    <property type="molecule type" value="Genomic_DNA"/>
</dbReference>
<keyword evidence="8" id="KW-0256">Endoplasmic reticulum</keyword>
<proteinExistence type="inferred from homology"/>
<dbReference type="InParanoid" id="G0V7Q3"/>
<organism evidence="9 10">
    <name type="scientific">Naumovozyma castellii</name>
    <name type="common">Yeast</name>
    <name type="synonym">Saccharomyces castellii</name>
    <dbReference type="NCBI Taxonomy" id="27288"/>
    <lineage>
        <taxon>Eukaryota</taxon>
        <taxon>Fungi</taxon>
        <taxon>Dikarya</taxon>
        <taxon>Ascomycota</taxon>
        <taxon>Saccharomycotina</taxon>
        <taxon>Saccharomycetes</taxon>
        <taxon>Saccharomycetales</taxon>
        <taxon>Saccharomycetaceae</taxon>
        <taxon>Naumovozyma</taxon>
    </lineage>
</organism>
<evidence type="ECO:0000256" key="6">
    <source>
        <dbReference type="ARBA" id="ARBA00022989"/>
    </source>
</evidence>
<feature type="transmembrane region" description="Helical" evidence="8">
    <location>
        <begin position="388"/>
        <end position="407"/>
    </location>
</feature>
<feature type="transmembrane region" description="Helical" evidence="8">
    <location>
        <begin position="47"/>
        <end position="67"/>
    </location>
</feature>
<dbReference type="PANTHER" id="PTHR20661">
    <property type="entry name" value="PHOSPHATIDYLINOSITOL-GLYCAN BIOSYNTHESIS CLASS W PROTEIN"/>
    <property type="match status" value="1"/>
</dbReference>
<reference key="2">
    <citation type="submission" date="2011-08" db="EMBL/GenBank/DDBJ databases">
        <title>Genome sequence of Naumovozyma castellii.</title>
        <authorList>
            <person name="Gordon J.L."/>
            <person name="Armisen D."/>
            <person name="Proux-Wera E."/>
            <person name="OhEigeartaigh S.S."/>
            <person name="Byrne K.P."/>
            <person name="Wolfe K.H."/>
        </authorList>
    </citation>
    <scope>NUCLEOTIDE SEQUENCE</scope>
    <source>
        <strain>Type strain:CBS 4309</strain>
    </source>
</reference>
<feature type="transmembrane region" description="Helical" evidence="8">
    <location>
        <begin position="73"/>
        <end position="93"/>
    </location>
</feature>
<comment type="subcellular location">
    <subcellularLocation>
        <location evidence="1 8">Endoplasmic reticulum membrane</location>
        <topology evidence="1 8">Multi-pass membrane protein</topology>
    </subcellularLocation>
</comment>
<evidence type="ECO:0000256" key="3">
    <source>
        <dbReference type="ARBA" id="ARBA00007559"/>
    </source>
</evidence>
<feature type="transmembrane region" description="Helical" evidence="8">
    <location>
        <begin position="297"/>
        <end position="319"/>
    </location>
</feature>
<dbReference type="GeneID" id="96900980"/>
<feature type="transmembrane region" description="Helical" evidence="8">
    <location>
        <begin position="227"/>
        <end position="246"/>
    </location>
</feature>
<feature type="transmembrane region" description="Helical" evidence="8">
    <location>
        <begin position="350"/>
        <end position="376"/>
    </location>
</feature>
<dbReference type="HOGENOM" id="CLU_020802_2_2_1"/>
<feature type="transmembrane region" description="Helical" evidence="8">
    <location>
        <begin position="158"/>
        <end position="176"/>
    </location>
</feature>
<comment type="pathway">
    <text evidence="2 8">Glycolipid biosynthesis; glycosylphosphatidylinositol-anchor biosynthesis.</text>
</comment>
<dbReference type="PIRSF" id="PIRSF017321">
    <property type="entry name" value="GWT1"/>
    <property type="match status" value="1"/>
</dbReference>
<feature type="transmembrane region" description="Helical" evidence="8">
    <location>
        <begin position="428"/>
        <end position="450"/>
    </location>
</feature>
<dbReference type="FunCoup" id="G0V7Q3">
    <property type="interactions" value="597"/>
</dbReference>